<gene>
    <name evidence="2" type="ORF">ACFFGN_26935</name>
</gene>
<name>A0ABV6QSW8_9ACTN</name>
<evidence type="ECO:0000256" key="1">
    <source>
        <dbReference type="SAM" id="SignalP"/>
    </source>
</evidence>
<organism evidence="2 3">
    <name type="scientific">Kribbella deserti</name>
    <dbReference type="NCBI Taxonomy" id="1926257"/>
    <lineage>
        <taxon>Bacteria</taxon>
        <taxon>Bacillati</taxon>
        <taxon>Actinomycetota</taxon>
        <taxon>Actinomycetes</taxon>
        <taxon>Propionibacteriales</taxon>
        <taxon>Kribbellaceae</taxon>
        <taxon>Kribbella</taxon>
    </lineage>
</organism>
<evidence type="ECO:0000313" key="3">
    <source>
        <dbReference type="Proteomes" id="UP001589890"/>
    </source>
</evidence>
<sequence>MRVLAILALGTTFVAAPLSAQAVTAGSAEVAGMTPAASSGVQLAAAAAWPSCVKATRTKLNNDGWSDPKWQVKVANTCANRIKYSIVRDHQSDFDYVEVAAGKTSYRNIGKYSFGHSASQPDGVKIYLRGTKYTKRF</sequence>
<dbReference type="EMBL" id="JBHLTC010000036">
    <property type="protein sequence ID" value="MFC0627739.1"/>
    <property type="molecule type" value="Genomic_DNA"/>
</dbReference>
<feature type="signal peptide" evidence="1">
    <location>
        <begin position="1"/>
        <end position="22"/>
    </location>
</feature>
<protein>
    <submittedName>
        <fullName evidence="2">Uncharacterized protein</fullName>
    </submittedName>
</protein>
<reference evidence="2 3" key="1">
    <citation type="submission" date="2024-09" db="EMBL/GenBank/DDBJ databases">
        <authorList>
            <person name="Sun Q."/>
            <person name="Mori K."/>
        </authorList>
    </citation>
    <scope>NUCLEOTIDE SEQUENCE [LARGE SCALE GENOMIC DNA]</scope>
    <source>
        <strain evidence="2 3">CGMCC 1.15906</strain>
    </source>
</reference>
<dbReference type="RefSeq" id="WP_380052849.1">
    <property type="nucleotide sequence ID" value="NZ_JBHLTC010000036.1"/>
</dbReference>
<keyword evidence="1" id="KW-0732">Signal</keyword>
<evidence type="ECO:0000313" key="2">
    <source>
        <dbReference type="EMBL" id="MFC0627739.1"/>
    </source>
</evidence>
<proteinExistence type="predicted"/>
<dbReference type="Proteomes" id="UP001589890">
    <property type="component" value="Unassembled WGS sequence"/>
</dbReference>
<feature type="chain" id="PRO_5046319652" evidence="1">
    <location>
        <begin position="23"/>
        <end position="137"/>
    </location>
</feature>
<accession>A0ABV6QSW8</accession>
<keyword evidence="3" id="KW-1185">Reference proteome</keyword>
<comment type="caution">
    <text evidence="2">The sequence shown here is derived from an EMBL/GenBank/DDBJ whole genome shotgun (WGS) entry which is preliminary data.</text>
</comment>